<feature type="region of interest" description="Disordered" evidence="1">
    <location>
        <begin position="448"/>
        <end position="587"/>
    </location>
</feature>
<comment type="caution">
    <text evidence="2">The sequence shown here is derived from an EMBL/GenBank/DDBJ whole genome shotgun (WGS) entry which is preliminary data.</text>
</comment>
<organism evidence="2 3">
    <name type="scientific">Cyclotella cryptica</name>
    <dbReference type="NCBI Taxonomy" id="29204"/>
    <lineage>
        <taxon>Eukaryota</taxon>
        <taxon>Sar</taxon>
        <taxon>Stramenopiles</taxon>
        <taxon>Ochrophyta</taxon>
        <taxon>Bacillariophyta</taxon>
        <taxon>Coscinodiscophyceae</taxon>
        <taxon>Thalassiosirophycidae</taxon>
        <taxon>Stephanodiscales</taxon>
        <taxon>Stephanodiscaceae</taxon>
        <taxon>Cyclotella</taxon>
    </lineage>
</organism>
<feature type="region of interest" description="Disordered" evidence="1">
    <location>
        <begin position="728"/>
        <end position="791"/>
    </location>
</feature>
<feature type="region of interest" description="Disordered" evidence="1">
    <location>
        <begin position="646"/>
        <end position="676"/>
    </location>
</feature>
<accession>A0ABD3PD24</accession>
<feature type="region of interest" description="Disordered" evidence="1">
    <location>
        <begin position="226"/>
        <end position="268"/>
    </location>
</feature>
<evidence type="ECO:0000313" key="3">
    <source>
        <dbReference type="Proteomes" id="UP001516023"/>
    </source>
</evidence>
<feature type="region of interest" description="Disordered" evidence="1">
    <location>
        <begin position="612"/>
        <end position="631"/>
    </location>
</feature>
<feature type="region of interest" description="Disordered" evidence="1">
    <location>
        <begin position="1"/>
        <end position="108"/>
    </location>
</feature>
<feature type="compositionally biased region" description="Low complexity" evidence="1">
    <location>
        <begin position="96"/>
        <end position="108"/>
    </location>
</feature>
<dbReference type="AlphaFoldDB" id="A0ABD3PD24"/>
<evidence type="ECO:0000256" key="1">
    <source>
        <dbReference type="SAM" id="MobiDB-lite"/>
    </source>
</evidence>
<feature type="compositionally biased region" description="Basic and acidic residues" evidence="1">
    <location>
        <begin position="32"/>
        <end position="44"/>
    </location>
</feature>
<feature type="compositionally biased region" description="Pro residues" evidence="1">
    <location>
        <begin position="738"/>
        <end position="751"/>
    </location>
</feature>
<feature type="compositionally biased region" description="Polar residues" evidence="1">
    <location>
        <begin position="63"/>
        <end position="73"/>
    </location>
</feature>
<feature type="compositionally biased region" description="Polar residues" evidence="1">
    <location>
        <begin position="612"/>
        <end position="621"/>
    </location>
</feature>
<feature type="compositionally biased region" description="Low complexity" evidence="1">
    <location>
        <begin position="572"/>
        <end position="585"/>
    </location>
</feature>
<keyword evidence="3" id="KW-1185">Reference proteome</keyword>
<proteinExistence type="predicted"/>
<protein>
    <submittedName>
        <fullName evidence="2">Uncharacterized protein</fullName>
    </submittedName>
</protein>
<evidence type="ECO:0000313" key="2">
    <source>
        <dbReference type="EMBL" id="KAL3785737.1"/>
    </source>
</evidence>
<name>A0ABD3PD24_9STRA</name>
<sequence>MSANKKSPSKRRSHKSKQDDGASDALLGQSSHDIDDDHDHDHDASSNLAPAEPTSWQHHLAPPTSQHLPQQTFPTPPRIPLIHSRSSPLHHHHPFTTSQHAQPPAAPPQYYTQHYGCYQFTPGLALAHHPPSTHPHSFQQGEEEEFTPAPLTRTHSTPEPYGPLRHRACSAFGNFRSFRTPGDGDGNGGMMMMLMHQHSDPGFSAFCPVEGMGTVRRPLGDGAAELVVGKPSSLFGRGKGDNEEEEESPSTSLEGGRKKTSPPRLLGSKLLNNIRGMGWKNRGRRKVSGRENPVSLLAEEGEDNEVMASGGGGDEGGEGRRMMGQLEEGSQFGGGIPGPLPRGVSERSLRTTSVDMYSDSDLDDDIMEPIVGQYHLLDEEQHQQQYPRPPSADLPSVEVVAEGSFPRLLSLDASHDNVVLTELRTPVSFKVAPLADNLAHLRCEDIPESEESPAYHPLLDHEEDVDDEERDEQARHDKPNVLTNISGFPLQLSYKSPEPNASPDTSNKSSNYHHHSPSSHDSRLSGSNSRTTNSGHTDSSQADYEVRQANRRRPSIHRNREEVVVDLDGNATVHSSSTSSSNYHVHSPKMREGACLPVDRFFAGGNVVLTPRSTTGVNGDSSAGGREGDELAEMNISKFLALSPKKSMRNRDGGAHSPHTVSSASVSNTSSSGSENKKPLKFVAYKERMESPTKSIVDCSRLTLEENEEHSTSTPVTKRTIGAMIKPRISTGAGQRPPIQPFPPYQKPPQSPRKDSIRGSGTRTPTRTPPPAREYGSGASTPSSPPVIVDGPNVMRGDWKYREGTKKPYVVRGTHSGLRLLPPSSELLYRHPPRERGPLDDSITVTVDDGANNGAHEVFTASLVPKDAAYALPVKTISAAVVTPDKTVKRKVKKNAQDCKKMHNLAIVSPDKRG</sequence>
<feature type="compositionally biased region" description="Low complexity" evidence="1">
    <location>
        <begin position="662"/>
        <end position="674"/>
    </location>
</feature>
<dbReference type="Proteomes" id="UP001516023">
    <property type="component" value="Unassembled WGS sequence"/>
</dbReference>
<feature type="region of interest" description="Disordered" evidence="1">
    <location>
        <begin position="296"/>
        <end position="318"/>
    </location>
</feature>
<feature type="compositionally biased region" description="Polar residues" evidence="1">
    <location>
        <begin position="528"/>
        <end position="542"/>
    </location>
</feature>
<dbReference type="EMBL" id="JABMIG020000210">
    <property type="protein sequence ID" value="KAL3785737.1"/>
    <property type="molecule type" value="Genomic_DNA"/>
</dbReference>
<feature type="region of interest" description="Disordered" evidence="1">
    <location>
        <begin position="128"/>
        <end position="164"/>
    </location>
</feature>
<reference evidence="2 3" key="1">
    <citation type="journal article" date="2020" name="G3 (Bethesda)">
        <title>Improved Reference Genome for Cyclotella cryptica CCMP332, a Model for Cell Wall Morphogenesis, Salinity Adaptation, and Lipid Production in Diatoms (Bacillariophyta).</title>
        <authorList>
            <person name="Roberts W.R."/>
            <person name="Downey K.M."/>
            <person name="Ruck E.C."/>
            <person name="Traller J.C."/>
            <person name="Alverson A.J."/>
        </authorList>
    </citation>
    <scope>NUCLEOTIDE SEQUENCE [LARGE SCALE GENOMIC DNA]</scope>
    <source>
        <strain evidence="2 3">CCMP332</strain>
    </source>
</reference>
<gene>
    <name evidence="2" type="ORF">HJC23_006306</name>
</gene>
<feature type="compositionally biased region" description="Acidic residues" evidence="1">
    <location>
        <begin position="461"/>
        <end position="471"/>
    </location>
</feature>